<accession>A0A8J3KQS8</accession>
<organism evidence="1 2">
    <name type="scientific">Catellatospora coxensis</name>
    <dbReference type="NCBI Taxonomy" id="310354"/>
    <lineage>
        <taxon>Bacteria</taxon>
        <taxon>Bacillati</taxon>
        <taxon>Actinomycetota</taxon>
        <taxon>Actinomycetes</taxon>
        <taxon>Micromonosporales</taxon>
        <taxon>Micromonosporaceae</taxon>
        <taxon>Catellatospora</taxon>
    </lineage>
</organism>
<dbReference type="AlphaFoldDB" id="A0A8J3KQS8"/>
<dbReference type="Proteomes" id="UP000630887">
    <property type="component" value="Unassembled WGS sequence"/>
</dbReference>
<proteinExistence type="predicted"/>
<sequence length="76" mass="8537">MFTYESSAGGAAHRIIVGVSRAPYDVIVGMSIMKKMRTRSRSAEQIHLERTHAERAQRRRAAELGDPMAAVFVRLH</sequence>
<keyword evidence="2" id="KW-1185">Reference proteome</keyword>
<gene>
    <name evidence="1" type="ORF">Cco03nite_21800</name>
</gene>
<name>A0A8J3KQS8_9ACTN</name>
<dbReference type="EMBL" id="BONI01000015">
    <property type="protein sequence ID" value="GIG05480.1"/>
    <property type="molecule type" value="Genomic_DNA"/>
</dbReference>
<comment type="caution">
    <text evidence="1">The sequence shown here is derived from an EMBL/GenBank/DDBJ whole genome shotgun (WGS) entry which is preliminary data.</text>
</comment>
<evidence type="ECO:0000313" key="1">
    <source>
        <dbReference type="EMBL" id="GIG05480.1"/>
    </source>
</evidence>
<protein>
    <submittedName>
        <fullName evidence="1">Uncharacterized protein</fullName>
    </submittedName>
</protein>
<reference evidence="1 2" key="1">
    <citation type="submission" date="2021-01" db="EMBL/GenBank/DDBJ databases">
        <title>Whole genome shotgun sequence of Catellatospora coxensis NBRC 107359.</title>
        <authorList>
            <person name="Komaki H."/>
            <person name="Tamura T."/>
        </authorList>
    </citation>
    <scope>NUCLEOTIDE SEQUENCE [LARGE SCALE GENOMIC DNA]</scope>
    <source>
        <strain evidence="1 2">NBRC 107359</strain>
    </source>
</reference>
<evidence type="ECO:0000313" key="2">
    <source>
        <dbReference type="Proteomes" id="UP000630887"/>
    </source>
</evidence>